<evidence type="ECO:0000256" key="2">
    <source>
        <dbReference type="PROSITE-ProRule" id="PRU01248"/>
    </source>
</evidence>
<evidence type="ECO:0000256" key="1">
    <source>
        <dbReference type="ARBA" id="ARBA00023125"/>
    </source>
</evidence>
<keyword evidence="3" id="KW-1133">Transmembrane helix</keyword>
<evidence type="ECO:0000259" key="4">
    <source>
        <dbReference type="PROSITE" id="PS51900"/>
    </source>
</evidence>
<feature type="domain" description="Core-binding (CB)" evidence="4">
    <location>
        <begin position="1"/>
        <end position="89"/>
    </location>
</feature>
<dbReference type="Gene3D" id="1.10.150.130">
    <property type="match status" value="1"/>
</dbReference>
<reference evidence="5 6" key="1">
    <citation type="submission" date="2023-07" db="EMBL/GenBank/DDBJ databases">
        <title>Genomic Encyclopedia of Type Strains, Phase IV (KMG-IV): sequencing the most valuable type-strain genomes for metagenomic binning, comparative biology and taxonomic classification.</title>
        <authorList>
            <person name="Goeker M."/>
        </authorList>
    </citation>
    <scope>NUCLEOTIDE SEQUENCE [LARGE SCALE GENOMIC DNA]</scope>
    <source>
        <strain evidence="5 6">DSM 27594</strain>
    </source>
</reference>
<dbReference type="Proteomes" id="UP001224122">
    <property type="component" value="Unassembled WGS sequence"/>
</dbReference>
<evidence type="ECO:0000313" key="6">
    <source>
        <dbReference type="Proteomes" id="UP001224122"/>
    </source>
</evidence>
<dbReference type="SUPFAM" id="SSF47823">
    <property type="entry name" value="lambda integrase-like, N-terminal domain"/>
    <property type="match status" value="1"/>
</dbReference>
<organism evidence="5 6">
    <name type="scientific">Neobacillus ginsengisoli</name>
    <dbReference type="NCBI Taxonomy" id="904295"/>
    <lineage>
        <taxon>Bacteria</taxon>
        <taxon>Bacillati</taxon>
        <taxon>Bacillota</taxon>
        <taxon>Bacilli</taxon>
        <taxon>Bacillales</taxon>
        <taxon>Bacillaceae</taxon>
        <taxon>Neobacillus</taxon>
    </lineage>
</organism>
<feature type="transmembrane region" description="Helical" evidence="3">
    <location>
        <begin position="80"/>
        <end position="99"/>
    </location>
</feature>
<dbReference type="PROSITE" id="PS51900">
    <property type="entry name" value="CB"/>
    <property type="match status" value="1"/>
</dbReference>
<dbReference type="RefSeq" id="WP_307409445.1">
    <property type="nucleotide sequence ID" value="NZ_JAUSTW010000005.1"/>
</dbReference>
<sequence length="109" mass="12655">MNYVQASDDYLMYLEVEKNYSVNTISSYAFDLKLYGEFLIKNGRSLDLDKLTTSSVRRFIQDQVINHGIKPRTLQRRLSCLKSFSQGLIFILINLPVFIPKNLLNKIGF</sequence>
<dbReference type="InterPro" id="IPR004107">
    <property type="entry name" value="Integrase_SAM-like_N"/>
</dbReference>
<name>A0ABT9XWX7_9BACI</name>
<accession>A0ABT9XWX7</accession>
<evidence type="ECO:0000256" key="3">
    <source>
        <dbReference type="SAM" id="Phobius"/>
    </source>
</evidence>
<comment type="caution">
    <text evidence="5">The sequence shown here is derived from an EMBL/GenBank/DDBJ whole genome shotgun (WGS) entry which is preliminary data.</text>
</comment>
<evidence type="ECO:0000313" key="5">
    <source>
        <dbReference type="EMBL" id="MDQ0200006.1"/>
    </source>
</evidence>
<protein>
    <submittedName>
        <fullName evidence="5">Integrase/recombinase XerD</fullName>
    </submittedName>
</protein>
<keyword evidence="3" id="KW-0472">Membrane</keyword>
<proteinExistence type="predicted"/>
<dbReference type="InterPro" id="IPR010998">
    <property type="entry name" value="Integrase_recombinase_N"/>
</dbReference>
<dbReference type="EMBL" id="JAUSTW010000005">
    <property type="protein sequence ID" value="MDQ0200006.1"/>
    <property type="molecule type" value="Genomic_DNA"/>
</dbReference>
<keyword evidence="6" id="KW-1185">Reference proteome</keyword>
<keyword evidence="3" id="KW-0812">Transmembrane</keyword>
<gene>
    <name evidence="5" type="ORF">J2S10_003189</name>
</gene>
<dbReference type="Pfam" id="PF02899">
    <property type="entry name" value="Phage_int_SAM_1"/>
    <property type="match status" value="1"/>
</dbReference>
<dbReference type="InterPro" id="IPR044068">
    <property type="entry name" value="CB"/>
</dbReference>
<keyword evidence="1 2" id="KW-0238">DNA-binding</keyword>